<reference evidence="9" key="2">
    <citation type="submission" date="2025-08" db="UniProtKB">
        <authorList>
            <consortium name="RefSeq"/>
        </authorList>
    </citation>
    <scope>IDENTIFICATION</scope>
    <source>
        <strain evidence="9">S238N-H82</strain>
        <tissue evidence="9">Testes</tissue>
    </source>
</reference>
<dbReference type="Pfam" id="PF00059">
    <property type="entry name" value="Lectin_C"/>
    <property type="match status" value="1"/>
</dbReference>
<comment type="subcellular location">
    <subcellularLocation>
        <location evidence="1">Membrane</location>
    </subcellularLocation>
</comment>
<dbReference type="PROSITE" id="PS51233">
    <property type="entry name" value="VWFD"/>
    <property type="match status" value="1"/>
</dbReference>
<dbReference type="Proteomes" id="UP000001554">
    <property type="component" value="Chromosome 8"/>
</dbReference>
<dbReference type="InterPro" id="IPR016186">
    <property type="entry name" value="C-type_lectin-like/link_sf"/>
</dbReference>
<dbReference type="SMART" id="SM00832">
    <property type="entry name" value="C8"/>
    <property type="match status" value="1"/>
</dbReference>
<dbReference type="InterPro" id="IPR014853">
    <property type="entry name" value="VWF/SSPO/ZAN-like_Cys-rich_dom"/>
</dbReference>
<feature type="domain" description="C-type lectin" evidence="6">
    <location>
        <begin position="33"/>
        <end position="152"/>
    </location>
</feature>
<evidence type="ECO:0000256" key="3">
    <source>
        <dbReference type="ARBA" id="ARBA00023136"/>
    </source>
</evidence>
<dbReference type="InterPro" id="IPR002919">
    <property type="entry name" value="TIL_dom"/>
</dbReference>
<dbReference type="PANTHER" id="PTHR46160">
    <property type="entry name" value="ALPHA-TECTORIN-RELATED"/>
    <property type="match status" value="1"/>
</dbReference>
<evidence type="ECO:0000256" key="5">
    <source>
        <dbReference type="SAM" id="SignalP"/>
    </source>
</evidence>
<dbReference type="InterPro" id="IPR016187">
    <property type="entry name" value="CTDL_fold"/>
</dbReference>
<dbReference type="OMA" id="EDHNIDG"/>
<evidence type="ECO:0000313" key="9">
    <source>
        <dbReference type="RefSeq" id="XP_035684222.1"/>
    </source>
</evidence>
<dbReference type="SMART" id="SM00034">
    <property type="entry name" value="CLECT"/>
    <property type="match status" value="1"/>
</dbReference>
<dbReference type="InterPro" id="IPR001846">
    <property type="entry name" value="VWF_type-D"/>
</dbReference>
<organism evidence="8 9">
    <name type="scientific">Branchiostoma floridae</name>
    <name type="common">Florida lancelet</name>
    <name type="synonym">Amphioxus</name>
    <dbReference type="NCBI Taxonomy" id="7739"/>
    <lineage>
        <taxon>Eukaryota</taxon>
        <taxon>Metazoa</taxon>
        <taxon>Chordata</taxon>
        <taxon>Cephalochordata</taxon>
        <taxon>Leptocardii</taxon>
        <taxon>Amphioxiformes</taxon>
        <taxon>Branchiostomatidae</taxon>
        <taxon>Branchiostoma</taxon>
    </lineage>
</organism>
<keyword evidence="3" id="KW-0472">Membrane</keyword>
<dbReference type="Gene3D" id="2.10.25.10">
    <property type="entry name" value="Laminin"/>
    <property type="match status" value="1"/>
</dbReference>
<accession>A0A9J7LKH4</accession>
<evidence type="ECO:0000313" key="8">
    <source>
        <dbReference type="Proteomes" id="UP000001554"/>
    </source>
</evidence>
<gene>
    <name evidence="9" type="primary">LOC118421168</name>
</gene>
<dbReference type="Gene3D" id="3.10.100.10">
    <property type="entry name" value="Mannose-Binding Protein A, subunit A"/>
    <property type="match status" value="1"/>
</dbReference>
<dbReference type="SUPFAM" id="SSF57567">
    <property type="entry name" value="Serine protease inhibitors"/>
    <property type="match status" value="1"/>
</dbReference>
<dbReference type="PROSITE" id="PS00615">
    <property type="entry name" value="C_TYPE_LECTIN_1"/>
    <property type="match status" value="1"/>
</dbReference>
<dbReference type="GeneID" id="118421168"/>
<dbReference type="Pfam" id="PF08742">
    <property type="entry name" value="C8"/>
    <property type="match status" value="1"/>
</dbReference>
<dbReference type="OrthoDB" id="5945029at2759"/>
<dbReference type="GO" id="GO:0016020">
    <property type="term" value="C:membrane"/>
    <property type="evidence" value="ECO:0007669"/>
    <property type="project" value="UniProtKB-SubCell"/>
</dbReference>
<dbReference type="KEGG" id="bfo:118421168"/>
<dbReference type="Pfam" id="PF00094">
    <property type="entry name" value="VWD"/>
    <property type="match status" value="1"/>
</dbReference>
<evidence type="ECO:0000256" key="4">
    <source>
        <dbReference type="ARBA" id="ARBA00023157"/>
    </source>
</evidence>
<evidence type="ECO:0000259" key="6">
    <source>
        <dbReference type="PROSITE" id="PS50041"/>
    </source>
</evidence>
<keyword evidence="8" id="KW-1185">Reference proteome</keyword>
<feature type="chain" id="PRO_5039893682" evidence="5">
    <location>
        <begin position="23"/>
        <end position="485"/>
    </location>
</feature>
<evidence type="ECO:0000259" key="7">
    <source>
        <dbReference type="PROSITE" id="PS51233"/>
    </source>
</evidence>
<dbReference type="InterPro" id="IPR036084">
    <property type="entry name" value="Ser_inhib-like_sf"/>
</dbReference>
<dbReference type="SMART" id="SM00216">
    <property type="entry name" value="VWD"/>
    <property type="match status" value="1"/>
</dbReference>
<proteinExistence type="predicted"/>
<dbReference type="CDD" id="cd19941">
    <property type="entry name" value="TIL"/>
    <property type="match status" value="1"/>
</dbReference>
<protein>
    <submittedName>
        <fullName evidence="9">IgGFc-binding protein-like</fullName>
    </submittedName>
</protein>
<dbReference type="InterPro" id="IPR018378">
    <property type="entry name" value="C-type_lectin_CS"/>
</dbReference>
<dbReference type="PANTHER" id="PTHR46160:SF8">
    <property type="entry name" value="VWFD DOMAIN-CONTAINING PROTEIN"/>
    <property type="match status" value="1"/>
</dbReference>
<keyword evidence="2 5" id="KW-0732">Signal</keyword>
<evidence type="ECO:0000256" key="2">
    <source>
        <dbReference type="ARBA" id="ARBA00022729"/>
    </source>
</evidence>
<dbReference type="SUPFAM" id="SSF56436">
    <property type="entry name" value="C-type lectin-like"/>
    <property type="match status" value="1"/>
</dbReference>
<keyword evidence="4" id="KW-1015">Disulfide bond</keyword>
<dbReference type="CDD" id="cd00037">
    <property type="entry name" value="CLECT"/>
    <property type="match status" value="1"/>
</dbReference>
<evidence type="ECO:0000256" key="1">
    <source>
        <dbReference type="ARBA" id="ARBA00004370"/>
    </source>
</evidence>
<name>A0A9J7LKH4_BRAFL</name>
<dbReference type="InterPro" id="IPR001304">
    <property type="entry name" value="C-type_lectin-like"/>
</dbReference>
<dbReference type="RefSeq" id="XP_035684222.1">
    <property type="nucleotide sequence ID" value="XM_035828329.1"/>
</dbReference>
<dbReference type="PROSITE" id="PS50041">
    <property type="entry name" value="C_TYPE_LECTIN_2"/>
    <property type="match status" value="1"/>
</dbReference>
<feature type="domain" description="VWFD" evidence="7">
    <location>
        <begin position="160"/>
        <end position="336"/>
    </location>
</feature>
<feature type="signal peptide" evidence="5">
    <location>
        <begin position="1"/>
        <end position="22"/>
    </location>
</feature>
<sequence length="485" mass="53364">MQWFVLVSALLLPASIFGTARGLCPANYERALESGPCLRFSADRQTYQAARQICEGEGARLVVIKDAALNTFIVDRIKTTHRAETWIGLDELAGPPGQYTWSDGSLWQPGDFADWSPGQPDFIGEKCVEIRPQFSYDWNNHVCSELKNYVCEEVCGTKKGVCSAWGDPHYTNFEGTKYDFQGPCRYTFTKDCVNVNSTFSVEVQQEPATWNQAVSIVREVYVIAYGYEIGIHQGKVVTVNGPSRLPPFNLANGKIAVTLSGNFVRVELTELCVVIFYSGVWDIKVEVASHYRNRVCGLCGNYNGIQSDDKEMPDGNFASNWNEFGNSWVTNTNTCDGDPPTGEPPTEGPCDESVPCNLLEDQSGPFAVCHDVVDPGPYLKTCVFDTCALPQGDFLCANLEAYYDACIRAGVSRFSWRTADLCPMECPANSAYSTCTSACPATCVNPSAPDNCNLPCEEGCECDEGYVLSGQECVLQTNSRRCVAR</sequence>
<reference evidence="8" key="1">
    <citation type="journal article" date="2020" name="Nat. Ecol. Evol.">
        <title>Deeply conserved synteny resolves early events in vertebrate evolution.</title>
        <authorList>
            <person name="Simakov O."/>
            <person name="Marletaz F."/>
            <person name="Yue J.X."/>
            <person name="O'Connell B."/>
            <person name="Jenkins J."/>
            <person name="Brandt A."/>
            <person name="Calef R."/>
            <person name="Tung C.H."/>
            <person name="Huang T.K."/>
            <person name="Schmutz J."/>
            <person name="Satoh N."/>
            <person name="Yu J.K."/>
            <person name="Putnam N.H."/>
            <person name="Green R.E."/>
            <person name="Rokhsar D.S."/>
        </authorList>
    </citation>
    <scope>NUCLEOTIDE SEQUENCE [LARGE SCALE GENOMIC DNA]</scope>
    <source>
        <strain evidence="8">S238N-H82</strain>
    </source>
</reference>
<dbReference type="FunFam" id="2.10.25.10:FF:000055">
    <property type="entry name" value="alpha-tectorin isoform X1"/>
    <property type="match status" value="1"/>
</dbReference>
<dbReference type="InterPro" id="IPR052749">
    <property type="entry name" value="Alpha-tectorin"/>
</dbReference>
<dbReference type="Pfam" id="PF01826">
    <property type="entry name" value="TIL"/>
    <property type="match status" value="1"/>
</dbReference>
<dbReference type="AlphaFoldDB" id="A0A9J7LKH4"/>